<dbReference type="AlphaFoldDB" id="A0A1I0AY68"/>
<name>A0A1I0AY68_9RHOB</name>
<evidence type="ECO:0000256" key="5">
    <source>
        <dbReference type="ARBA" id="ARBA00022763"/>
    </source>
</evidence>
<dbReference type="Pfam" id="PF03167">
    <property type="entry name" value="UDG"/>
    <property type="match status" value="1"/>
</dbReference>
<dbReference type="InterPro" id="IPR005122">
    <property type="entry name" value="Uracil-DNA_glycosylase-like"/>
</dbReference>
<dbReference type="GO" id="GO:0006281">
    <property type="term" value="P:DNA repair"/>
    <property type="evidence" value="ECO:0007669"/>
    <property type="project" value="UniProtKB-KW"/>
</dbReference>
<accession>A0A1I0AY68</accession>
<dbReference type="Gene3D" id="3.40.470.10">
    <property type="entry name" value="Uracil-DNA glycosylase-like domain"/>
    <property type="match status" value="1"/>
</dbReference>
<evidence type="ECO:0000256" key="3">
    <source>
        <dbReference type="ARBA" id="ARBA00022485"/>
    </source>
</evidence>
<evidence type="ECO:0000256" key="7">
    <source>
        <dbReference type="ARBA" id="ARBA00023004"/>
    </source>
</evidence>
<dbReference type="GO" id="GO:0051539">
    <property type="term" value="F:4 iron, 4 sulfur cluster binding"/>
    <property type="evidence" value="ECO:0007669"/>
    <property type="project" value="UniProtKB-KW"/>
</dbReference>
<dbReference type="InterPro" id="IPR036895">
    <property type="entry name" value="Uracil-DNA_glycosylase-like_sf"/>
</dbReference>
<dbReference type="PANTHER" id="PTHR33693">
    <property type="entry name" value="TYPE-5 URACIL-DNA GLYCOSYLASE"/>
    <property type="match status" value="1"/>
</dbReference>
<dbReference type="InterPro" id="IPR051536">
    <property type="entry name" value="UDG_Type-4/5"/>
</dbReference>
<comment type="similarity">
    <text evidence="1">Belongs to the uracil-DNA glycosylase (UDG) superfamily. Type 4 (UDGa) family.</text>
</comment>
<reference evidence="11 12" key="1">
    <citation type="submission" date="2016-10" db="EMBL/GenBank/DDBJ databases">
        <authorList>
            <person name="de Groot N.N."/>
        </authorList>
    </citation>
    <scope>NUCLEOTIDE SEQUENCE [LARGE SCALE GENOMIC DNA]</scope>
    <source>
        <strain evidence="11 12">DSM 17862</strain>
    </source>
</reference>
<dbReference type="Pfam" id="PF13566">
    <property type="entry name" value="DUF4130"/>
    <property type="match status" value="1"/>
</dbReference>
<keyword evidence="12" id="KW-1185">Reference proteome</keyword>
<dbReference type="EMBL" id="FOHO01000002">
    <property type="protein sequence ID" value="SES98745.1"/>
    <property type="molecule type" value="Genomic_DNA"/>
</dbReference>
<dbReference type="GO" id="GO:0097506">
    <property type="term" value="F:deaminated base DNA N-glycosylase activity"/>
    <property type="evidence" value="ECO:0007669"/>
    <property type="project" value="UniProtKB-ARBA"/>
</dbReference>
<evidence type="ECO:0000256" key="2">
    <source>
        <dbReference type="ARBA" id="ARBA00019403"/>
    </source>
</evidence>
<keyword evidence="7" id="KW-0408">Iron</keyword>
<keyword evidence="6" id="KW-0378">Hydrolase</keyword>
<dbReference type="Proteomes" id="UP000199180">
    <property type="component" value="Unassembled WGS sequence"/>
</dbReference>
<feature type="domain" description="Uracil-DNA glycosylase-like" evidence="10">
    <location>
        <begin position="307"/>
        <end position="466"/>
    </location>
</feature>
<dbReference type="InterPro" id="IPR023875">
    <property type="entry name" value="DNA_repair_put"/>
</dbReference>
<keyword evidence="9" id="KW-0234">DNA repair</keyword>
<dbReference type="NCBIfam" id="TIGR03915">
    <property type="entry name" value="SAM_7_link_chp"/>
    <property type="match status" value="1"/>
</dbReference>
<evidence type="ECO:0000313" key="11">
    <source>
        <dbReference type="EMBL" id="SES98745.1"/>
    </source>
</evidence>
<evidence type="ECO:0000256" key="9">
    <source>
        <dbReference type="ARBA" id="ARBA00023204"/>
    </source>
</evidence>
<dbReference type="SMART" id="SM00986">
    <property type="entry name" value="UDG"/>
    <property type="match status" value="1"/>
</dbReference>
<keyword evidence="5" id="KW-0227">DNA damage</keyword>
<keyword evidence="8" id="KW-0411">Iron-sulfur</keyword>
<dbReference type="NCBIfam" id="TIGR03914">
    <property type="entry name" value="UDG_fam_dom"/>
    <property type="match status" value="1"/>
</dbReference>
<dbReference type="STRING" id="364199.SAMN04489858_102384"/>
<keyword evidence="4" id="KW-0479">Metal-binding</keyword>
<evidence type="ECO:0000259" key="10">
    <source>
        <dbReference type="SMART" id="SM00986"/>
    </source>
</evidence>
<evidence type="ECO:0000256" key="4">
    <source>
        <dbReference type="ARBA" id="ARBA00022723"/>
    </source>
</evidence>
<dbReference type="SUPFAM" id="SSF52141">
    <property type="entry name" value="Uracil-DNA glycosylase-like"/>
    <property type="match status" value="1"/>
</dbReference>
<gene>
    <name evidence="11" type="ORF">SAMN04489858_102384</name>
</gene>
<keyword evidence="3" id="KW-0004">4Fe-4S</keyword>
<dbReference type="CDD" id="cd10030">
    <property type="entry name" value="UDG-F4_TTUDGA_SPO1dp_like"/>
    <property type="match status" value="1"/>
</dbReference>
<dbReference type="RefSeq" id="WP_342707897.1">
    <property type="nucleotide sequence ID" value="NZ_FOHO01000002.1"/>
</dbReference>
<evidence type="ECO:0000256" key="1">
    <source>
        <dbReference type="ARBA" id="ARBA00006521"/>
    </source>
</evidence>
<proteinExistence type="inferred from homology"/>
<evidence type="ECO:0000313" key="12">
    <source>
        <dbReference type="Proteomes" id="UP000199180"/>
    </source>
</evidence>
<evidence type="ECO:0000256" key="6">
    <source>
        <dbReference type="ARBA" id="ARBA00022801"/>
    </source>
</evidence>
<dbReference type="SMART" id="SM00987">
    <property type="entry name" value="UreE_C"/>
    <property type="match status" value="1"/>
</dbReference>
<dbReference type="InterPro" id="IPR025404">
    <property type="entry name" value="DUF4130"/>
</dbReference>
<protein>
    <recommendedName>
        <fullName evidence="2">Type-4 uracil-DNA glycosylase</fullName>
    </recommendedName>
</protein>
<dbReference type="GO" id="GO:0046872">
    <property type="term" value="F:metal ion binding"/>
    <property type="evidence" value="ECO:0007669"/>
    <property type="project" value="UniProtKB-KW"/>
</dbReference>
<sequence length="484" mass="53534">MIRIDLPRFQRFQAWRDAARQLASAGIRPEDVTWAQPGDAPDLFGADPLPPAGDRPVRATREFLDLARQVVSHSDPERFALLYAALIRAQIERGFLDNPADAMIDRLSRMAKSVRRDIHKMHAFVRFHELPGGGARRSFGAWFEPEHPILEAGTPFFAKRFADMNWLIATPEGIARFDGGPIAYDPPAPRPDLPQDASHDLWATYFANIFNPARIKIGAMRSEMPVKYWKNLPETRLIPDMLADAPRRVQAMAQAGASTAPSRAARVTARLRQVPDDGPPVTLHQARDQAARCTRCDLCHAATQTVFGRGDPAAGLMIVGEAPGDHEDLQGRPFVGPAGQLLHRAMAEAGIDADRSWLTNAVKHFKFTPRGKRRLHQTPTAGEVRHCRWWLDLERQMLRPGLTVALGATAAHALTGNRDPLTPRRGRVETALDGGPVLITWHPSLILRQDGPTAETARAQLVADLSQAAQLLGQWSQNHCTSDT</sequence>
<dbReference type="InterPro" id="IPR005273">
    <property type="entry name" value="Ura-DNA_glyco_family4"/>
</dbReference>
<evidence type="ECO:0000256" key="8">
    <source>
        <dbReference type="ARBA" id="ARBA00023014"/>
    </source>
</evidence>
<organism evidence="11 12">
    <name type="scientific">Paracoccus homiensis</name>
    <dbReference type="NCBI Taxonomy" id="364199"/>
    <lineage>
        <taxon>Bacteria</taxon>
        <taxon>Pseudomonadati</taxon>
        <taxon>Pseudomonadota</taxon>
        <taxon>Alphaproteobacteria</taxon>
        <taxon>Rhodobacterales</taxon>
        <taxon>Paracoccaceae</taxon>
        <taxon>Paracoccus</taxon>
    </lineage>
</organism>
<dbReference type="PANTHER" id="PTHR33693:SF9">
    <property type="entry name" value="TYPE-4 URACIL-DNA GLYCOSYLASE"/>
    <property type="match status" value="1"/>
</dbReference>